<reference evidence="3" key="1">
    <citation type="journal article" date="2020" name="MBio">
        <title>Horizontal gene transfer to a defensive symbiont with a reduced genome amongst a multipartite beetle microbiome.</title>
        <authorList>
            <person name="Waterworth S.C."/>
            <person name="Florez L.V."/>
            <person name="Rees E.R."/>
            <person name="Hertweck C."/>
            <person name="Kaltenpoth M."/>
            <person name="Kwan J.C."/>
        </authorList>
    </citation>
    <scope>NUCLEOTIDE SEQUENCE [LARGE SCALE GENOMIC DNA]</scope>
</reference>
<evidence type="ECO:0008006" key="4">
    <source>
        <dbReference type="Google" id="ProtNLM"/>
    </source>
</evidence>
<sequence>MEIFDSLALDASGLAFTREGFLVGDAKVSRAGNVQQYLGRELGLAGDDAGRVFGVYRDPATVFDEDSMRSLVGRPVTRGHPPKGVTADNWKELTVGQVGGRVVRDGEHVVAPMAIMDAASAKEVAADARSLSAGYSVEIVADEGVAPDGAPYQYRQAGPLRFNHVAYLPDNNPRAGNTRMGDSHWGPAPLTQYELALVDRARGQQHQHGDDHNPSTRNHPMSDKTILVDGLSVVTNDAGAQAIGKLQQQLKDAQVAAGTTDVAYKAAIDAKDAAIAKVEAERDDLKAKVLSDADLDQRVQQRGDLVAKAKAVHDADYSGKTDAEVRKIAVVAKLGDAAVAGKADAYIEARFEILADSAKPRDPVVVALGDRTTHRQPVQDNGYVASLAALDYRTAGQKEA</sequence>
<organism evidence="2 3">
    <name type="scientific">Stenotrophomonas maltophilia</name>
    <name type="common">Pseudomonas maltophilia</name>
    <name type="synonym">Xanthomonas maltophilia</name>
    <dbReference type="NCBI Taxonomy" id="40324"/>
    <lineage>
        <taxon>Bacteria</taxon>
        <taxon>Pseudomonadati</taxon>
        <taxon>Pseudomonadota</taxon>
        <taxon>Gammaproteobacteria</taxon>
        <taxon>Lysobacterales</taxon>
        <taxon>Lysobacteraceae</taxon>
        <taxon>Stenotrophomonas</taxon>
        <taxon>Stenotrophomonas maltophilia group</taxon>
    </lineage>
</organism>
<evidence type="ECO:0000313" key="3">
    <source>
        <dbReference type="Proteomes" id="UP000487117"/>
    </source>
</evidence>
<evidence type="ECO:0000313" key="2">
    <source>
        <dbReference type="EMBL" id="KAF1016189.1"/>
    </source>
</evidence>
<dbReference type="InterPro" id="IPR016913">
    <property type="entry name" value="UCP029215"/>
</dbReference>
<dbReference type="PIRSF" id="PIRSF029215">
    <property type="entry name" value="UCP029215"/>
    <property type="match status" value="1"/>
</dbReference>
<feature type="compositionally biased region" description="Basic and acidic residues" evidence="1">
    <location>
        <begin position="201"/>
        <end position="214"/>
    </location>
</feature>
<dbReference type="AlphaFoldDB" id="A0A7V8FI60"/>
<dbReference type="Pfam" id="PF09979">
    <property type="entry name" value="DUF2213"/>
    <property type="match status" value="1"/>
</dbReference>
<name>A0A7V8FI60_STEMA</name>
<accession>A0A7V8FI60</accession>
<proteinExistence type="predicted"/>
<dbReference type="EMBL" id="WNDS01000002">
    <property type="protein sequence ID" value="KAF1016189.1"/>
    <property type="molecule type" value="Genomic_DNA"/>
</dbReference>
<protein>
    <recommendedName>
        <fullName evidence="4">DUF2213 domain-containing protein</fullName>
    </recommendedName>
</protein>
<evidence type="ECO:0000256" key="1">
    <source>
        <dbReference type="SAM" id="MobiDB-lite"/>
    </source>
</evidence>
<dbReference type="Proteomes" id="UP000487117">
    <property type="component" value="Unassembled WGS sequence"/>
</dbReference>
<gene>
    <name evidence="2" type="ORF">GAK31_01678</name>
</gene>
<comment type="caution">
    <text evidence="2">The sequence shown here is derived from an EMBL/GenBank/DDBJ whole genome shotgun (WGS) entry which is preliminary data.</text>
</comment>
<feature type="region of interest" description="Disordered" evidence="1">
    <location>
        <begin position="201"/>
        <end position="221"/>
    </location>
</feature>